<dbReference type="SUPFAM" id="SSF51556">
    <property type="entry name" value="Metallo-dependent hydrolases"/>
    <property type="match status" value="1"/>
</dbReference>
<dbReference type="GO" id="GO:0046872">
    <property type="term" value="F:metal ion binding"/>
    <property type="evidence" value="ECO:0007669"/>
    <property type="project" value="UniProtKB-UniRule"/>
</dbReference>
<dbReference type="Proteomes" id="UP001164286">
    <property type="component" value="Unassembled WGS sequence"/>
</dbReference>
<evidence type="ECO:0000256" key="2">
    <source>
        <dbReference type="SAM" id="Phobius"/>
    </source>
</evidence>
<accession>A0AA38H754</accession>
<protein>
    <recommendedName>
        <fullName evidence="1">Dipeptidase</fullName>
        <ecNumber evidence="1">3.4.13.19</ecNumber>
    </recommendedName>
</protein>
<dbReference type="GO" id="GO:0070573">
    <property type="term" value="F:metallodipeptidase activity"/>
    <property type="evidence" value="ECO:0007669"/>
    <property type="project" value="InterPro"/>
</dbReference>
<keyword evidence="2" id="KW-1133">Transmembrane helix</keyword>
<proteinExistence type="inferred from homology"/>
<evidence type="ECO:0000313" key="4">
    <source>
        <dbReference type="Proteomes" id="UP001164286"/>
    </source>
</evidence>
<dbReference type="EMBL" id="JAKWFO010000005">
    <property type="protein sequence ID" value="KAI9635047.1"/>
    <property type="molecule type" value="Genomic_DNA"/>
</dbReference>
<keyword evidence="1" id="KW-0224">Dipeptidase</keyword>
<dbReference type="Gene3D" id="3.20.20.140">
    <property type="entry name" value="Metal-dependent hydrolases"/>
    <property type="match status" value="1"/>
</dbReference>
<dbReference type="PANTHER" id="PTHR10443">
    <property type="entry name" value="MICROSOMAL DIPEPTIDASE"/>
    <property type="match status" value="1"/>
</dbReference>
<dbReference type="InterPro" id="IPR008257">
    <property type="entry name" value="Pept_M19"/>
</dbReference>
<dbReference type="PROSITE" id="PS51365">
    <property type="entry name" value="RENAL_DIPEPTIDASE_2"/>
    <property type="match status" value="1"/>
</dbReference>
<feature type="transmembrane region" description="Helical" evidence="2">
    <location>
        <begin position="25"/>
        <end position="46"/>
    </location>
</feature>
<keyword evidence="1" id="KW-0645">Protease</keyword>
<evidence type="ECO:0000313" key="3">
    <source>
        <dbReference type="EMBL" id="KAI9635047.1"/>
    </source>
</evidence>
<keyword evidence="1" id="KW-0862">Zinc</keyword>
<dbReference type="InterPro" id="IPR032466">
    <property type="entry name" value="Metal_Hydrolase"/>
</dbReference>
<gene>
    <name evidence="3" type="ORF">MKK02DRAFT_36557</name>
</gene>
<keyword evidence="4" id="KW-1185">Reference proteome</keyword>
<dbReference type="GeneID" id="77728650"/>
<keyword evidence="1" id="KW-0482">Metalloprotease</keyword>
<dbReference type="AlphaFoldDB" id="A0AA38H754"/>
<comment type="similarity">
    <text evidence="1">Belongs to the metallo-dependent hydrolases superfamily. Peptidase M19 family.</text>
</comment>
<dbReference type="PANTHER" id="PTHR10443:SF12">
    <property type="entry name" value="DIPEPTIDASE"/>
    <property type="match status" value="1"/>
</dbReference>
<dbReference type="CDD" id="cd01301">
    <property type="entry name" value="rDP_like"/>
    <property type="match status" value="1"/>
</dbReference>
<sequence>MSSQPLIPRLQPETPDLQRSKRLQLVSTILVALLLVGGTIFIGLVGEKVPTDPNELADYWLKTSPVIDGHVDLPILVREVYGNNVDKVDLNKNMPGHFDLPRARKGRMGGFFWSIFEDCREEAGPDFLNATNTVRDTLERIDVALNLIDKYPDFTLCRTAADVMWAIKEGKIASLLGMEGAHMLGNSLAALRMYHLLGVRYLTLTHGCNNAFADSGGVFAAVKPKWGGLSPLGKELVKEMNRLGVLVDLSHVSDDTALQALEITRAPVILSHSDSRHFNNLSRNVPDQILDKIGHGKGKTDGVVMVNFYPTFASPDKKANVSTIADQVEYIAQRVGRKYVGIGSDYDGIEKTPDGLEDVSKYPNLFAELIRRGWTHNDLSLLAGGNVLRVLNGAEAVAAKMASEGKKASMAIYSKRTDLDPRPFPPQ</sequence>
<evidence type="ECO:0000256" key="1">
    <source>
        <dbReference type="RuleBase" id="RU341113"/>
    </source>
</evidence>
<organism evidence="3 4">
    <name type="scientific">Dioszegia hungarica</name>
    <dbReference type="NCBI Taxonomy" id="4972"/>
    <lineage>
        <taxon>Eukaryota</taxon>
        <taxon>Fungi</taxon>
        <taxon>Dikarya</taxon>
        <taxon>Basidiomycota</taxon>
        <taxon>Agaricomycotina</taxon>
        <taxon>Tremellomycetes</taxon>
        <taxon>Tremellales</taxon>
        <taxon>Bulleribasidiaceae</taxon>
        <taxon>Dioszegia</taxon>
    </lineage>
</organism>
<dbReference type="GO" id="GO:0006508">
    <property type="term" value="P:proteolysis"/>
    <property type="evidence" value="ECO:0007669"/>
    <property type="project" value="UniProtKB-KW"/>
</dbReference>
<reference evidence="3" key="1">
    <citation type="journal article" date="2022" name="G3 (Bethesda)">
        <title>High quality genome of the basidiomycete yeast Dioszegia hungarica PDD-24b-2 isolated from cloud water.</title>
        <authorList>
            <person name="Jarrige D."/>
            <person name="Haridas S."/>
            <person name="Bleykasten-Grosshans C."/>
            <person name="Joly M."/>
            <person name="Nadalig T."/>
            <person name="Sancelme M."/>
            <person name="Vuilleumier S."/>
            <person name="Grigoriev I.V."/>
            <person name="Amato P."/>
            <person name="Bringel F."/>
        </authorList>
    </citation>
    <scope>NUCLEOTIDE SEQUENCE</scope>
    <source>
        <strain evidence="3">PDD-24b-2</strain>
    </source>
</reference>
<keyword evidence="1" id="KW-0378">Hydrolase</keyword>
<keyword evidence="1" id="KW-0479">Metal-binding</keyword>
<comment type="catalytic activity">
    <reaction evidence="1">
        <text>an L-aminoacyl-L-amino acid + H2O = 2 an L-alpha-amino acid</text>
        <dbReference type="Rhea" id="RHEA:48940"/>
        <dbReference type="ChEBI" id="CHEBI:15377"/>
        <dbReference type="ChEBI" id="CHEBI:59869"/>
        <dbReference type="ChEBI" id="CHEBI:77460"/>
        <dbReference type="EC" id="3.4.13.19"/>
    </reaction>
</comment>
<dbReference type="RefSeq" id="XP_052944824.1">
    <property type="nucleotide sequence ID" value="XM_053089445.1"/>
</dbReference>
<dbReference type="Pfam" id="PF01244">
    <property type="entry name" value="Peptidase_M19"/>
    <property type="match status" value="1"/>
</dbReference>
<name>A0AA38H754_9TREE</name>
<keyword evidence="2" id="KW-0812">Transmembrane</keyword>
<keyword evidence="2" id="KW-0472">Membrane</keyword>
<comment type="cofactor">
    <cofactor evidence="1">
        <name>Zn(2+)</name>
        <dbReference type="ChEBI" id="CHEBI:29105"/>
    </cofactor>
</comment>
<comment type="caution">
    <text evidence="3">The sequence shown here is derived from an EMBL/GenBank/DDBJ whole genome shotgun (WGS) entry which is preliminary data.</text>
</comment>
<dbReference type="EC" id="3.4.13.19" evidence="1"/>